<evidence type="ECO:0000313" key="5">
    <source>
        <dbReference type="EMBL" id="OMO95582.1"/>
    </source>
</evidence>
<dbReference type="GO" id="GO:0003690">
    <property type="term" value="F:double-stranded DNA binding"/>
    <property type="evidence" value="ECO:0007669"/>
    <property type="project" value="TreeGrafter"/>
</dbReference>
<reference evidence="5 6" key="1">
    <citation type="submission" date="2013-09" db="EMBL/GenBank/DDBJ databases">
        <title>Corchorus capsularis genome sequencing.</title>
        <authorList>
            <person name="Alam M."/>
            <person name="Haque M.S."/>
            <person name="Islam M.S."/>
            <person name="Emdad E.M."/>
            <person name="Islam M.M."/>
            <person name="Ahmed B."/>
            <person name="Halim A."/>
            <person name="Hossen Q.M.M."/>
            <person name="Hossain M.Z."/>
            <person name="Ahmed R."/>
            <person name="Khan M.M."/>
            <person name="Islam R."/>
            <person name="Rashid M.M."/>
            <person name="Khan S.A."/>
            <person name="Rahman M.S."/>
            <person name="Alam M."/>
        </authorList>
    </citation>
    <scope>NUCLEOTIDE SEQUENCE [LARGE SCALE GENOMIC DNA]</scope>
    <source>
        <strain evidence="6">cv. CVL-1</strain>
        <tissue evidence="5">Whole seedling</tissue>
    </source>
</reference>
<comment type="caution">
    <text evidence="5">The sequence shown here is derived from an EMBL/GenBank/DDBJ whole genome shotgun (WGS) entry which is preliminary data.</text>
</comment>
<protein>
    <submittedName>
        <fullName evidence="5">SRA-YDG domain-containing protein</fullName>
    </submittedName>
</protein>
<dbReference type="InterPro" id="IPR015947">
    <property type="entry name" value="PUA-like_sf"/>
</dbReference>
<dbReference type="AlphaFoldDB" id="A0A1R3JL31"/>
<dbReference type="Gene3D" id="2.30.280.10">
    <property type="entry name" value="SRA-YDG"/>
    <property type="match status" value="1"/>
</dbReference>
<dbReference type="PANTHER" id="PTHR45660:SF46">
    <property type="entry name" value="HISTONE-LYSINE N-METHYLTRANSFERASE, H3 LYSINE-9 SPECIFIC SUVH6"/>
    <property type="match status" value="1"/>
</dbReference>
<dbReference type="SMART" id="SM00466">
    <property type="entry name" value="SRA"/>
    <property type="match status" value="1"/>
</dbReference>
<keyword evidence="6" id="KW-1185">Reference proteome</keyword>
<comment type="subcellular location">
    <subcellularLocation>
        <location evidence="1">Chromosome</location>
        <location evidence="1">Centromere</location>
    </subcellularLocation>
    <subcellularLocation>
        <location evidence="3">Nucleus</location>
    </subcellularLocation>
</comment>
<dbReference type="STRING" id="210143.A0A1R3JL31"/>
<evidence type="ECO:0000313" key="6">
    <source>
        <dbReference type="Proteomes" id="UP000188268"/>
    </source>
</evidence>
<dbReference type="InterPro" id="IPR036987">
    <property type="entry name" value="SRA-YDG_sf"/>
</dbReference>
<dbReference type="PANTHER" id="PTHR45660">
    <property type="entry name" value="HISTONE-LYSINE N-METHYLTRANSFERASE SETMAR"/>
    <property type="match status" value="1"/>
</dbReference>
<keyword evidence="2 3" id="KW-0539">Nucleus</keyword>
<proteinExistence type="predicted"/>
<dbReference type="OrthoDB" id="5792673at2759"/>
<dbReference type="SUPFAM" id="SSF88697">
    <property type="entry name" value="PUA domain-like"/>
    <property type="match status" value="1"/>
</dbReference>
<dbReference type="GO" id="GO:0042054">
    <property type="term" value="F:histone methyltransferase activity"/>
    <property type="evidence" value="ECO:0007669"/>
    <property type="project" value="TreeGrafter"/>
</dbReference>
<name>A0A1R3JL31_COCAP</name>
<evidence type="ECO:0000259" key="4">
    <source>
        <dbReference type="PROSITE" id="PS51015"/>
    </source>
</evidence>
<dbReference type="Proteomes" id="UP000188268">
    <property type="component" value="Unassembled WGS sequence"/>
</dbReference>
<dbReference type="InterPro" id="IPR003105">
    <property type="entry name" value="SRA_YDG"/>
</dbReference>
<accession>A0A1R3JL31</accession>
<sequence length="349" mass="40274">MLIMAANGVALARKRKLDAFHHQHHDRVFEPKLSTRKYSTGRDFPCGRWNPTHRLVPKISKSANGKSSAEFQVSDKFRNRNSRLLKMTSSSGFRKYSERDSNNPRGVTFASSIFESSTLWSARVDETINLFRQLLSQIRLKNRLIGLKNSVTDHMSAAKLLKQQGKWLNTEKRLGAIQGVAIGDRFQSRAEMTVIGLHLQLRRGIDYVKVNGRKLATSIVDSRRYSKTEITKLSPDVLIYSGEGGNPNAQTLAKPEDQKLQRGNEALENSMMMKKPIRFVRKVRIPGQPLSSYEFVYEGWYMVVDYNYVRGEQGKYVYEFVLRRMVQPFKPKSSTPTRPRKQWKYGRYE</sequence>
<dbReference type="Gramene" id="OMO95582">
    <property type="protein sequence ID" value="OMO95582"/>
    <property type="gene ID" value="CCACVL1_05360"/>
</dbReference>
<dbReference type="EMBL" id="AWWV01007631">
    <property type="protein sequence ID" value="OMO95582.1"/>
    <property type="molecule type" value="Genomic_DNA"/>
</dbReference>
<evidence type="ECO:0000256" key="3">
    <source>
        <dbReference type="PROSITE-ProRule" id="PRU00358"/>
    </source>
</evidence>
<dbReference type="GO" id="GO:0000775">
    <property type="term" value="C:chromosome, centromeric region"/>
    <property type="evidence" value="ECO:0007669"/>
    <property type="project" value="UniProtKB-SubCell"/>
</dbReference>
<feature type="domain" description="YDG" evidence="4">
    <location>
        <begin position="175"/>
        <end position="324"/>
    </location>
</feature>
<evidence type="ECO:0000256" key="1">
    <source>
        <dbReference type="ARBA" id="ARBA00004584"/>
    </source>
</evidence>
<gene>
    <name evidence="5" type="ORF">CCACVL1_05360</name>
</gene>
<dbReference type="PROSITE" id="PS51015">
    <property type="entry name" value="YDG"/>
    <property type="match status" value="1"/>
</dbReference>
<evidence type="ECO:0000256" key="2">
    <source>
        <dbReference type="ARBA" id="ARBA00023242"/>
    </source>
</evidence>
<dbReference type="Pfam" id="PF02182">
    <property type="entry name" value="SAD_SRA"/>
    <property type="match status" value="1"/>
</dbReference>
<dbReference type="GO" id="GO:0005634">
    <property type="term" value="C:nucleus"/>
    <property type="evidence" value="ECO:0007669"/>
    <property type="project" value="UniProtKB-SubCell"/>
</dbReference>
<organism evidence="5 6">
    <name type="scientific">Corchorus capsularis</name>
    <name type="common">Jute</name>
    <dbReference type="NCBI Taxonomy" id="210143"/>
    <lineage>
        <taxon>Eukaryota</taxon>
        <taxon>Viridiplantae</taxon>
        <taxon>Streptophyta</taxon>
        <taxon>Embryophyta</taxon>
        <taxon>Tracheophyta</taxon>
        <taxon>Spermatophyta</taxon>
        <taxon>Magnoliopsida</taxon>
        <taxon>eudicotyledons</taxon>
        <taxon>Gunneridae</taxon>
        <taxon>Pentapetalae</taxon>
        <taxon>rosids</taxon>
        <taxon>malvids</taxon>
        <taxon>Malvales</taxon>
        <taxon>Malvaceae</taxon>
        <taxon>Grewioideae</taxon>
        <taxon>Apeibeae</taxon>
        <taxon>Corchorus</taxon>
    </lineage>
</organism>
<dbReference type="InterPro" id="IPR051357">
    <property type="entry name" value="H3K9_HMTase_SUVAR3-9"/>
</dbReference>